<evidence type="ECO:0000256" key="1">
    <source>
        <dbReference type="SAM" id="Phobius"/>
    </source>
</evidence>
<dbReference type="OrthoDB" id="9922205at2"/>
<name>A0A1G9T9P4_9PROT</name>
<feature type="transmembrane region" description="Helical" evidence="1">
    <location>
        <begin position="189"/>
        <end position="211"/>
    </location>
</feature>
<reference evidence="2 3" key="1">
    <citation type="submission" date="2016-10" db="EMBL/GenBank/DDBJ databases">
        <authorList>
            <person name="de Groot N.N."/>
        </authorList>
    </citation>
    <scope>NUCLEOTIDE SEQUENCE [LARGE SCALE GENOMIC DNA]</scope>
    <source>
        <strain evidence="2 3">DSM 16077</strain>
    </source>
</reference>
<accession>A0A1G9T9P4</accession>
<protein>
    <submittedName>
        <fullName evidence="2">Uncharacterized protein</fullName>
    </submittedName>
</protein>
<sequence length="405" mass="46439">MTLQCRFKELKVQLDQAVQDQTSSIKVHRCVDISAHRDFLTLSWLGDLDYWRSHAVDAEVRRRRKLPENKGVSEERLRRLSLPLILKRHAHKQERAYALERVVFFKTSNLVPETLEKMAPDCVPGYREAPLHRHIVLARCEKAVDKGGEPEFTRWRVQTKFHRLASDVIKSLSDEIFPKPLPERRKRRWIWFVCLAILVAALGAATAVLTVPELKTRFLPHPHHVDRDELESLRTQLAEMVEVDQALRDQIAAGRQVDAETATRLTELDQEIAAVWARLAALPVPGTQMDRIGQAACLPVRHEGDRAFPTFLYAITLDRDASLSLRPLADGVEMARNRGFTEIPEQPASQLGIAAFETLVRPTSNEARARSCRHFVLLIENDPQDAGRYIARREAVERHFYVFRP</sequence>
<dbReference type="STRING" id="144026.SAMN04488568_11186"/>
<keyword evidence="3" id="KW-1185">Reference proteome</keyword>
<gene>
    <name evidence="2" type="ORF">SAMN04488568_11186</name>
</gene>
<dbReference type="RefSeq" id="WP_091770240.1">
    <property type="nucleotide sequence ID" value="NZ_FNHG01000011.1"/>
</dbReference>
<dbReference type="EMBL" id="FNHG01000011">
    <property type="protein sequence ID" value="SDM44407.1"/>
    <property type="molecule type" value="Genomic_DNA"/>
</dbReference>
<dbReference type="Proteomes" id="UP000199759">
    <property type="component" value="Unassembled WGS sequence"/>
</dbReference>
<keyword evidence="1" id="KW-0472">Membrane</keyword>
<evidence type="ECO:0000313" key="2">
    <source>
        <dbReference type="EMBL" id="SDM44407.1"/>
    </source>
</evidence>
<organism evidence="2 3">
    <name type="scientific">Maricaulis salignorans</name>
    <dbReference type="NCBI Taxonomy" id="144026"/>
    <lineage>
        <taxon>Bacteria</taxon>
        <taxon>Pseudomonadati</taxon>
        <taxon>Pseudomonadota</taxon>
        <taxon>Alphaproteobacteria</taxon>
        <taxon>Maricaulales</taxon>
        <taxon>Maricaulaceae</taxon>
        <taxon>Maricaulis</taxon>
    </lineage>
</organism>
<proteinExistence type="predicted"/>
<evidence type="ECO:0000313" key="3">
    <source>
        <dbReference type="Proteomes" id="UP000199759"/>
    </source>
</evidence>
<keyword evidence="1" id="KW-0812">Transmembrane</keyword>
<keyword evidence="1" id="KW-1133">Transmembrane helix</keyword>
<dbReference type="AlphaFoldDB" id="A0A1G9T9P4"/>